<protein>
    <submittedName>
        <fullName evidence="7">G-protein beta subunit</fullName>
    </submittedName>
</protein>
<dbReference type="SMART" id="SM00320">
    <property type="entry name" value="WD40"/>
    <property type="match status" value="7"/>
</dbReference>
<dbReference type="GO" id="GO:0007165">
    <property type="term" value="P:signal transduction"/>
    <property type="evidence" value="ECO:0007669"/>
    <property type="project" value="UniProtKB-KW"/>
</dbReference>
<dbReference type="PANTHER" id="PTHR19850">
    <property type="entry name" value="GUANINE NUCLEOTIDE-BINDING PROTEIN BETA G PROTEIN BETA"/>
    <property type="match status" value="1"/>
</dbReference>
<dbReference type="InterPro" id="IPR020472">
    <property type="entry name" value="WD40_PAC1"/>
</dbReference>
<feature type="repeat" description="WD" evidence="5">
    <location>
        <begin position="246"/>
        <end position="287"/>
    </location>
</feature>
<dbReference type="PROSITE" id="PS50294">
    <property type="entry name" value="WD_REPEATS_REGION"/>
    <property type="match status" value="3"/>
</dbReference>
<feature type="repeat" description="WD" evidence="5">
    <location>
        <begin position="74"/>
        <end position="106"/>
    </location>
</feature>
<evidence type="ECO:0000313" key="7">
    <source>
        <dbReference type="EMBL" id="AFY06998.1"/>
    </source>
</evidence>
<evidence type="ECO:0000256" key="5">
    <source>
        <dbReference type="PROSITE-ProRule" id="PRU00221"/>
    </source>
</evidence>
<feature type="repeat" description="WD" evidence="5">
    <location>
        <begin position="162"/>
        <end position="202"/>
    </location>
</feature>
<comment type="similarity">
    <text evidence="1">Belongs to the WD repeat G protein beta family.</text>
</comment>
<dbReference type="CDD" id="cd00200">
    <property type="entry name" value="WD40"/>
    <property type="match status" value="1"/>
</dbReference>
<evidence type="ECO:0000256" key="2">
    <source>
        <dbReference type="ARBA" id="ARBA00022574"/>
    </source>
</evidence>
<dbReference type="InterPro" id="IPR001632">
    <property type="entry name" value="WD40_G-protein_beta-like"/>
</dbReference>
<dbReference type="Gene3D" id="2.130.10.10">
    <property type="entry name" value="YVTN repeat-like/Quinoprotein amine dehydrogenase"/>
    <property type="match status" value="1"/>
</dbReference>
<reference evidence="7" key="1">
    <citation type="submission" date="2012-04" db="EMBL/GenBank/DDBJ databases">
        <title>Cloning and sequence analysis of G-protein beta subunit gene from plant-parasitic nematode (Ditylenchus destructor).</title>
        <authorList>
            <person name="Li K.M."/>
            <person name="Xie H."/>
        </authorList>
    </citation>
    <scope>NUCLEOTIDE SEQUENCE</scope>
</reference>
<evidence type="ECO:0000256" key="1">
    <source>
        <dbReference type="ARBA" id="ARBA00009768"/>
    </source>
</evidence>
<keyword evidence="4" id="KW-0807">Transducer</keyword>
<accession>V9LXL3</accession>
<dbReference type="EMBL" id="JQ934894">
    <property type="protein sequence ID" value="AFY06998.1"/>
    <property type="molecule type" value="mRNA"/>
</dbReference>
<dbReference type="InterPro" id="IPR019775">
    <property type="entry name" value="WD40_repeat_CS"/>
</dbReference>
<sequence>MDIPSQSFSYIKGPMRQENNMAMEEMVREAEQLQTEIAKRDDSGAHNNDTAMLADAAKHLKPLEKKQLTNRAVLRGHLSKIYAMHWASDSRNLVSASQDGKMVVWDAHKVFKLFLVPLRSAWVMTCAYAPSGSFVACGGLDNVCSIYSLKSLDGSANLSRILSGHDAFVSCCRFIDDNKMLTASGDKTCILWDVETKSKISDFVSHTGGVMSLSIQPNENNVFVSGACDASAKLWDIRDRKSVQTFAGNEDDINDVKFFPSGKCFATASDDGTCRMFDLGSGKQISVYTTNCSTEITSIDFSSSGRLLFSGDNAFNCNIWDAIRQERIGVLAGHSQRVSCLGVAKDGSAICTGSWDGLLKLWN</sequence>
<evidence type="ECO:0000256" key="3">
    <source>
        <dbReference type="ARBA" id="ARBA00022737"/>
    </source>
</evidence>
<dbReference type="InterPro" id="IPR036322">
    <property type="entry name" value="WD40_repeat_dom_sf"/>
</dbReference>
<dbReference type="PRINTS" id="PR00320">
    <property type="entry name" value="GPROTEINBRPT"/>
</dbReference>
<dbReference type="PROSITE" id="PS00678">
    <property type="entry name" value="WD_REPEATS_1"/>
    <property type="match status" value="1"/>
</dbReference>
<evidence type="ECO:0000256" key="4">
    <source>
        <dbReference type="ARBA" id="ARBA00023224"/>
    </source>
</evidence>
<dbReference type="PIRSF" id="PIRSF002394">
    <property type="entry name" value="GN-bd_beta"/>
    <property type="match status" value="1"/>
</dbReference>
<feature type="repeat" description="WD" evidence="5">
    <location>
        <begin position="331"/>
        <end position="363"/>
    </location>
</feature>
<dbReference type="InterPro" id="IPR001680">
    <property type="entry name" value="WD40_rpt"/>
</dbReference>
<name>V9LXL3_9BILA</name>
<dbReference type="InterPro" id="IPR016346">
    <property type="entry name" value="G-protein_beta_1-5"/>
</dbReference>
<dbReference type="Pfam" id="PF25391">
    <property type="entry name" value="WD40_Gbeta"/>
    <property type="match status" value="1"/>
</dbReference>
<dbReference type="PROSITE" id="PS50082">
    <property type="entry name" value="WD_REPEATS_2"/>
    <property type="match status" value="5"/>
</dbReference>
<feature type="coiled-coil region" evidence="6">
    <location>
        <begin position="16"/>
        <end position="43"/>
    </location>
</feature>
<organism evidence="7">
    <name type="scientific">Ditylenchus destructor</name>
    <dbReference type="NCBI Taxonomy" id="166010"/>
    <lineage>
        <taxon>Eukaryota</taxon>
        <taxon>Metazoa</taxon>
        <taxon>Ecdysozoa</taxon>
        <taxon>Nematoda</taxon>
        <taxon>Chromadorea</taxon>
        <taxon>Rhabditida</taxon>
        <taxon>Tylenchina</taxon>
        <taxon>Tylenchomorpha</taxon>
        <taxon>Sphaerularioidea</taxon>
        <taxon>Anguinidae</taxon>
        <taxon>Anguininae</taxon>
        <taxon>Ditylenchus</taxon>
    </lineage>
</organism>
<feature type="repeat" description="WD" evidence="5">
    <location>
        <begin position="203"/>
        <end position="245"/>
    </location>
</feature>
<dbReference type="AlphaFoldDB" id="V9LXL3"/>
<proteinExistence type="evidence at transcript level"/>
<keyword evidence="6" id="KW-0175">Coiled coil</keyword>
<gene>
    <name evidence="7" type="primary">gpb1</name>
</gene>
<dbReference type="PRINTS" id="PR00319">
    <property type="entry name" value="GPROTEINB"/>
</dbReference>
<evidence type="ECO:0000256" key="6">
    <source>
        <dbReference type="SAM" id="Coils"/>
    </source>
</evidence>
<keyword evidence="3" id="KW-0677">Repeat</keyword>
<keyword evidence="2 5" id="KW-0853">WD repeat</keyword>
<dbReference type="InterPro" id="IPR015943">
    <property type="entry name" value="WD40/YVTN_repeat-like_dom_sf"/>
</dbReference>
<dbReference type="SUPFAM" id="SSF50978">
    <property type="entry name" value="WD40 repeat-like"/>
    <property type="match status" value="1"/>
</dbReference>